<accession>A0A1F5MGQ5</accession>
<evidence type="ECO:0000313" key="2">
    <source>
        <dbReference type="Proteomes" id="UP000183317"/>
    </source>
</evidence>
<protein>
    <submittedName>
        <fullName evidence="1">Uncharacterized protein</fullName>
    </submittedName>
</protein>
<name>A0A1F5MGQ5_9BACT</name>
<comment type="caution">
    <text evidence="1">The sequence shown here is derived from an EMBL/GenBank/DDBJ whole genome shotgun (WGS) entry which is preliminary data.</text>
</comment>
<gene>
    <name evidence="1" type="ORF">A3J13_00760</name>
</gene>
<sequence length="139" mass="15356">MKAFLYLVLTVFSLFFVQSVEAKILPQAKSGTVLKSAGGSTISVYPKLRADRRALNVSFSNLQNASLVSYLLIYKTNGQEEGAMGGIKLNSKSTSQELLFGTCSKNVCRYHAGITDARLEVSYTLKNGKKYLKKYKIKV</sequence>
<organism evidence="1 2">
    <name type="scientific">Candidatus Daviesbacteria bacterium RIFCSPLOWO2_02_FULL_36_8</name>
    <dbReference type="NCBI Taxonomy" id="1797793"/>
    <lineage>
        <taxon>Bacteria</taxon>
        <taxon>Candidatus Daviesiibacteriota</taxon>
    </lineage>
</organism>
<dbReference type="Proteomes" id="UP000183317">
    <property type="component" value="Unassembled WGS sequence"/>
</dbReference>
<dbReference type="EMBL" id="MFDU01000009">
    <property type="protein sequence ID" value="OGE64544.1"/>
    <property type="molecule type" value="Genomic_DNA"/>
</dbReference>
<dbReference type="AlphaFoldDB" id="A0A1F5MGQ5"/>
<evidence type="ECO:0000313" key="1">
    <source>
        <dbReference type="EMBL" id="OGE64544.1"/>
    </source>
</evidence>
<proteinExistence type="predicted"/>
<reference evidence="1 2" key="1">
    <citation type="journal article" date="2016" name="Nat. Commun.">
        <title>Thousands of microbial genomes shed light on interconnected biogeochemical processes in an aquifer system.</title>
        <authorList>
            <person name="Anantharaman K."/>
            <person name="Brown C.T."/>
            <person name="Hug L.A."/>
            <person name="Sharon I."/>
            <person name="Castelle C.J."/>
            <person name="Probst A.J."/>
            <person name="Thomas B.C."/>
            <person name="Singh A."/>
            <person name="Wilkins M.J."/>
            <person name="Karaoz U."/>
            <person name="Brodie E.L."/>
            <person name="Williams K.H."/>
            <person name="Hubbard S.S."/>
            <person name="Banfield J.F."/>
        </authorList>
    </citation>
    <scope>NUCLEOTIDE SEQUENCE [LARGE SCALE GENOMIC DNA]</scope>
</reference>